<comment type="caution">
    <text evidence="12">The sequence shown here is derived from an EMBL/GenBank/DDBJ whole genome shotgun (WGS) entry which is preliminary data.</text>
</comment>
<evidence type="ECO:0000313" key="13">
    <source>
        <dbReference type="Proteomes" id="UP000722750"/>
    </source>
</evidence>
<evidence type="ECO:0000256" key="1">
    <source>
        <dbReference type="ARBA" id="ARBA00002254"/>
    </source>
</evidence>
<dbReference type="GO" id="GO:0071978">
    <property type="term" value="P:bacterial-type flagellum-dependent swarming motility"/>
    <property type="evidence" value="ECO:0007669"/>
    <property type="project" value="TreeGrafter"/>
</dbReference>
<evidence type="ECO:0000256" key="5">
    <source>
        <dbReference type="ARBA" id="ARBA00022500"/>
    </source>
</evidence>
<dbReference type="Pfam" id="PF03748">
    <property type="entry name" value="FliL"/>
    <property type="match status" value="1"/>
</dbReference>
<keyword evidence="8" id="KW-1133">Transmembrane helix</keyword>
<feature type="compositionally biased region" description="Basic and acidic residues" evidence="11">
    <location>
        <begin position="75"/>
        <end position="84"/>
    </location>
</feature>
<keyword evidence="5 10" id="KW-0145">Chemotaxis</keyword>
<evidence type="ECO:0000256" key="8">
    <source>
        <dbReference type="ARBA" id="ARBA00022989"/>
    </source>
</evidence>
<sequence length="194" mass="21418">MVMAAVALISVWCAFMFVTRVYSSKDTYEVINVADASAVDAMAVDDAGKKVEAEIEKKEEAKKAESKSKKKEKGKGKEEKSDTGDVVKSNGLLGNIIVPMDSIVVNLGSVDSRRYLRVIISLEVSNSETEKAIKENKIIFRDKLVSYLSTKDAKAIGSQDSQVKLRSEIKDILNELLGSKNAIRQVYFSDFIVQ</sequence>
<comment type="function">
    <text evidence="1 10">Controls the rotational direction of flagella during chemotaxis.</text>
</comment>
<evidence type="ECO:0000256" key="7">
    <source>
        <dbReference type="ARBA" id="ARBA00022779"/>
    </source>
</evidence>
<feature type="compositionally biased region" description="Basic and acidic residues" evidence="11">
    <location>
        <begin position="55"/>
        <end position="67"/>
    </location>
</feature>
<dbReference type="Proteomes" id="UP000722750">
    <property type="component" value="Unassembled WGS sequence"/>
</dbReference>
<dbReference type="PANTHER" id="PTHR35091">
    <property type="entry name" value="FLAGELLAR PROTEIN FLIL"/>
    <property type="match status" value="1"/>
</dbReference>
<gene>
    <name evidence="12" type="ORF">MAG551_00365</name>
</gene>
<name>A0A941ZXY6_9BACT</name>
<dbReference type="GO" id="GO:0009425">
    <property type="term" value="C:bacterial-type flagellum basal body"/>
    <property type="evidence" value="ECO:0007669"/>
    <property type="project" value="InterPro"/>
</dbReference>
<accession>A0A941ZXY6</accession>
<dbReference type="PANTHER" id="PTHR35091:SF2">
    <property type="entry name" value="FLAGELLAR PROTEIN FLIL"/>
    <property type="match status" value="1"/>
</dbReference>
<keyword evidence="4 10" id="KW-1003">Cell membrane</keyword>
<dbReference type="GO" id="GO:0006935">
    <property type="term" value="P:chemotaxis"/>
    <property type="evidence" value="ECO:0007669"/>
    <property type="project" value="UniProtKB-KW"/>
</dbReference>
<evidence type="ECO:0000313" key="12">
    <source>
        <dbReference type="EMBL" id="MBS1257323.1"/>
    </source>
</evidence>
<protein>
    <recommendedName>
        <fullName evidence="10">Flagellar protein FliL</fullName>
    </recommendedName>
</protein>
<evidence type="ECO:0000256" key="2">
    <source>
        <dbReference type="ARBA" id="ARBA00004162"/>
    </source>
</evidence>
<organism evidence="12 13">
    <name type="scientific">Candidatus Scalindua arabica</name>
    <dbReference type="NCBI Taxonomy" id="1127984"/>
    <lineage>
        <taxon>Bacteria</taxon>
        <taxon>Pseudomonadati</taxon>
        <taxon>Planctomycetota</taxon>
        <taxon>Candidatus Brocadiia</taxon>
        <taxon>Candidatus Brocadiales</taxon>
        <taxon>Candidatus Scalinduaceae</taxon>
        <taxon>Candidatus Scalindua</taxon>
    </lineage>
</organism>
<dbReference type="AlphaFoldDB" id="A0A941ZXY6"/>
<keyword evidence="9 10" id="KW-0472">Membrane</keyword>
<comment type="similarity">
    <text evidence="3 10">Belongs to the FliL family.</text>
</comment>
<keyword evidence="6" id="KW-0812">Transmembrane</keyword>
<keyword evidence="7 10" id="KW-0283">Flagellar rotation</keyword>
<dbReference type="GO" id="GO:0005886">
    <property type="term" value="C:plasma membrane"/>
    <property type="evidence" value="ECO:0007669"/>
    <property type="project" value="UniProtKB-SubCell"/>
</dbReference>
<feature type="region of interest" description="Disordered" evidence="11">
    <location>
        <begin position="55"/>
        <end position="84"/>
    </location>
</feature>
<evidence type="ECO:0000256" key="6">
    <source>
        <dbReference type="ARBA" id="ARBA00022692"/>
    </source>
</evidence>
<evidence type="ECO:0000256" key="9">
    <source>
        <dbReference type="ARBA" id="ARBA00023136"/>
    </source>
</evidence>
<reference evidence="12" key="1">
    <citation type="journal article" date="2021" name="ISME J.">
        <title>Fine-scale metabolic discontinuity in a stratified prokaryote microbiome of a Red Sea deep halocline.</title>
        <authorList>
            <person name="Michoud G."/>
            <person name="Ngugi D.K."/>
            <person name="Barozzi A."/>
            <person name="Merlino G."/>
            <person name="Calleja M.L."/>
            <person name="Delgado-Huertas A."/>
            <person name="Moran X.A.G."/>
            <person name="Daffonchio D."/>
        </authorList>
    </citation>
    <scope>NUCLEOTIDE SEQUENCE</scope>
    <source>
        <strain evidence="12">SuakinDeep_MAG55_1</strain>
    </source>
</reference>
<comment type="subcellular location">
    <subcellularLocation>
        <location evidence="2">Cell membrane</location>
        <topology evidence="2">Single-pass membrane protein</topology>
    </subcellularLocation>
</comment>
<dbReference type="InterPro" id="IPR005503">
    <property type="entry name" value="FliL"/>
</dbReference>
<proteinExistence type="inferred from homology"/>
<dbReference type="EMBL" id="JAANXD010000019">
    <property type="protein sequence ID" value="MBS1257323.1"/>
    <property type="molecule type" value="Genomic_DNA"/>
</dbReference>
<evidence type="ECO:0000256" key="11">
    <source>
        <dbReference type="SAM" id="MobiDB-lite"/>
    </source>
</evidence>
<evidence type="ECO:0000256" key="3">
    <source>
        <dbReference type="ARBA" id="ARBA00008281"/>
    </source>
</evidence>
<evidence type="ECO:0000256" key="4">
    <source>
        <dbReference type="ARBA" id="ARBA00022475"/>
    </source>
</evidence>
<evidence type="ECO:0000256" key="10">
    <source>
        <dbReference type="RuleBase" id="RU364125"/>
    </source>
</evidence>